<dbReference type="GO" id="GO:0003677">
    <property type="term" value="F:DNA binding"/>
    <property type="evidence" value="ECO:0007669"/>
    <property type="project" value="UniProtKB-KW"/>
</dbReference>
<sequence>MARSERLTTVVSTKGQVILPKSIRQHRRWEAGTRLVVEETPEGVLLKAAPLFAESRPEDVYGPLPYQGAPKSLEDMEASIMTEAKRRHARD</sequence>
<keyword evidence="2" id="KW-0238">DNA-binding</keyword>
<dbReference type="InterPro" id="IPR037914">
    <property type="entry name" value="SpoVT-AbrB_sf"/>
</dbReference>
<proteinExistence type="predicted"/>
<evidence type="ECO:0000313" key="2">
    <source>
        <dbReference type="EMBL" id="MPR27199.1"/>
    </source>
</evidence>
<evidence type="ECO:0000259" key="1">
    <source>
        <dbReference type="SMART" id="SM00966"/>
    </source>
</evidence>
<reference evidence="2 3" key="1">
    <citation type="journal article" date="2019" name="Syst. Appl. Microbiol.">
        <title>Microvirga tunisiensis sp. nov., a root nodule symbiotic bacterium isolated from Lupinus micranthus and L. luteus grown in Northern Tunisia.</title>
        <authorList>
            <person name="Msaddak A."/>
            <person name="Rejili M."/>
            <person name="Duran D."/>
            <person name="Mars M."/>
            <person name="Palacios J.M."/>
            <person name="Ruiz-Argueso T."/>
            <person name="Rey L."/>
            <person name="Imperial J."/>
        </authorList>
    </citation>
    <scope>NUCLEOTIDE SEQUENCE [LARGE SCALE GENOMIC DNA]</scope>
    <source>
        <strain evidence="2 3">Lmie10</strain>
    </source>
</reference>
<dbReference type="NCBIfam" id="TIGR01439">
    <property type="entry name" value="lp_hng_hel_AbrB"/>
    <property type="match status" value="1"/>
</dbReference>
<name>A0A5N7ML74_9HYPH</name>
<dbReference type="EMBL" id="VOSK01000077">
    <property type="protein sequence ID" value="MPR27199.1"/>
    <property type="molecule type" value="Genomic_DNA"/>
</dbReference>
<dbReference type="Proteomes" id="UP000403266">
    <property type="component" value="Unassembled WGS sequence"/>
</dbReference>
<dbReference type="SMART" id="SM00966">
    <property type="entry name" value="SpoVT_AbrB"/>
    <property type="match status" value="1"/>
</dbReference>
<comment type="caution">
    <text evidence="2">The sequence shown here is derived from an EMBL/GenBank/DDBJ whole genome shotgun (WGS) entry which is preliminary data.</text>
</comment>
<dbReference type="SUPFAM" id="SSF89447">
    <property type="entry name" value="AbrB/MazE/MraZ-like"/>
    <property type="match status" value="1"/>
</dbReference>
<dbReference type="OrthoDB" id="7160352at2"/>
<dbReference type="AlphaFoldDB" id="A0A5N7ML74"/>
<gene>
    <name evidence="2" type="ORF">FS320_18795</name>
</gene>
<evidence type="ECO:0000313" key="3">
    <source>
        <dbReference type="Proteomes" id="UP000403266"/>
    </source>
</evidence>
<keyword evidence="3" id="KW-1185">Reference proteome</keyword>
<accession>A0A5N7ML74</accession>
<feature type="domain" description="SpoVT-AbrB" evidence="1">
    <location>
        <begin position="9"/>
        <end position="54"/>
    </location>
</feature>
<dbReference type="Gene3D" id="2.10.260.10">
    <property type="match status" value="1"/>
</dbReference>
<protein>
    <submittedName>
        <fullName evidence="2">AbrB/MazE/SpoVT family DNA-binding domain-containing protein</fullName>
    </submittedName>
</protein>
<dbReference type="RefSeq" id="WP_152713356.1">
    <property type="nucleotide sequence ID" value="NZ_VOSJ01000077.1"/>
</dbReference>
<organism evidence="2 3">
    <name type="scientific">Microvirga tunisiensis</name>
    <dbReference type="NCBI Taxonomy" id="2108360"/>
    <lineage>
        <taxon>Bacteria</taxon>
        <taxon>Pseudomonadati</taxon>
        <taxon>Pseudomonadota</taxon>
        <taxon>Alphaproteobacteria</taxon>
        <taxon>Hyphomicrobiales</taxon>
        <taxon>Methylobacteriaceae</taxon>
        <taxon>Microvirga</taxon>
    </lineage>
</organism>
<dbReference type="InterPro" id="IPR007159">
    <property type="entry name" value="SpoVT-AbrB_dom"/>
</dbReference>